<organism evidence="1 2">
    <name type="scientific">Trifolium pratense</name>
    <name type="common">Red clover</name>
    <dbReference type="NCBI Taxonomy" id="57577"/>
    <lineage>
        <taxon>Eukaryota</taxon>
        <taxon>Viridiplantae</taxon>
        <taxon>Streptophyta</taxon>
        <taxon>Embryophyta</taxon>
        <taxon>Tracheophyta</taxon>
        <taxon>Spermatophyta</taxon>
        <taxon>Magnoliopsida</taxon>
        <taxon>eudicotyledons</taxon>
        <taxon>Gunneridae</taxon>
        <taxon>Pentapetalae</taxon>
        <taxon>rosids</taxon>
        <taxon>fabids</taxon>
        <taxon>Fabales</taxon>
        <taxon>Fabaceae</taxon>
        <taxon>Papilionoideae</taxon>
        <taxon>50 kb inversion clade</taxon>
        <taxon>NPAAA clade</taxon>
        <taxon>Hologalegina</taxon>
        <taxon>IRL clade</taxon>
        <taxon>Trifolieae</taxon>
        <taxon>Trifolium</taxon>
    </lineage>
</organism>
<dbReference type="AlphaFoldDB" id="A0A2K3PPQ5"/>
<name>A0A2K3PPQ5_TRIPR</name>
<reference evidence="1 2" key="1">
    <citation type="journal article" date="2014" name="Am. J. Bot.">
        <title>Genome assembly and annotation for red clover (Trifolium pratense; Fabaceae).</title>
        <authorList>
            <person name="Istvanek J."/>
            <person name="Jaros M."/>
            <person name="Krenek A."/>
            <person name="Repkova J."/>
        </authorList>
    </citation>
    <scope>NUCLEOTIDE SEQUENCE [LARGE SCALE GENOMIC DNA]</scope>
    <source>
        <strain evidence="2">cv. Tatra</strain>
        <tissue evidence="1">Young leaves</tissue>
    </source>
</reference>
<evidence type="ECO:0000313" key="2">
    <source>
        <dbReference type="Proteomes" id="UP000236291"/>
    </source>
</evidence>
<comment type="caution">
    <text evidence="1">The sequence shown here is derived from an EMBL/GenBank/DDBJ whole genome shotgun (WGS) entry which is preliminary data.</text>
</comment>
<reference evidence="1 2" key="2">
    <citation type="journal article" date="2017" name="Front. Plant Sci.">
        <title>Gene Classification and Mining of Molecular Markers Useful in Red Clover (Trifolium pratense) Breeding.</title>
        <authorList>
            <person name="Istvanek J."/>
            <person name="Dluhosova J."/>
            <person name="Dluhos P."/>
            <person name="Patkova L."/>
            <person name="Nedelnik J."/>
            <person name="Repkova J."/>
        </authorList>
    </citation>
    <scope>NUCLEOTIDE SEQUENCE [LARGE SCALE GENOMIC DNA]</scope>
    <source>
        <strain evidence="2">cv. Tatra</strain>
        <tissue evidence="1">Young leaves</tissue>
    </source>
</reference>
<dbReference type="ExpressionAtlas" id="A0A2K3PPQ5">
    <property type="expression patterns" value="baseline"/>
</dbReference>
<protein>
    <submittedName>
        <fullName evidence="1">Pentatricopeptide repeat-containing protein</fullName>
    </submittedName>
</protein>
<gene>
    <name evidence="1" type="ORF">L195_g014005</name>
</gene>
<accession>A0A2K3PPQ5</accession>
<dbReference type="Proteomes" id="UP000236291">
    <property type="component" value="Unassembled WGS sequence"/>
</dbReference>
<sequence length="198" mass="23069">MQGQLPGNMKTRNNRVVDVCRWNRNGGMLPFSTIWNSLINEFAQQGMCVEVFKYFRSIRLLVPICSRILMRLFIACIDPLLPNGKEMNRYGVRFFVDMNDWLATTLGEILIQFWNTWMGSLDEMKTEFPFGIMLLGAFRQWGPGELNFLWQLQLATIAGMAYLWVGIDRDLDEEVSLDFDPKPEVWTGEYTQGSMERE</sequence>
<evidence type="ECO:0000313" key="1">
    <source>
        <dbReference type="EMBL" id="PNY17266.1"/>
    </source>
</evidence>
<dbReference type="EMBL" id="ASHM01009218">
    <property type="protein sequence ID" value="PNY17266.1"/>
    <property type="molecule type" value="Genomic_DNA"/>
</dbReference>
<proteinExistence type="predicted"/>